<protein>
    <submittedName>
        <fullName evidence="11">Stealth conserved region 3 domain-containing protein</fullName>
    </submittedName>
</protein>
<organism evidence="11 12">
    <name type="scientific">Nocardioides aquiterrae</name>
    <dbReference type="NCBI Taxonomy" id="203799"/>
    <lineage>
        <taxon>Bacteria</taxon>
        <taxon>Bacillati</taxon>
        <taxon>Actinomycetota</taxon>
        <taxon>Actinomycetes</taxon>
        <taxon>Propionibacteriales</taxon>
        <taxon>Nocardioidaceae</taxon>
        <taxon>Nocardioides</taxon>
    </lineage>
</organism>
<evidence type="ECO:0000256" key="2">
    <source>
        <dbReference type="ARBA" id="ARBA00022676"/>
    </source>
</evidence>
<dbReference type="RefSeq" id="WP_343911323.1">
    <property type="nucleotide sequence ID" value="NZ_BAAAJE010000038.1"/>
</dbReference>
<feature type="domain" description="Stealth protein CR3 conserved region 3" evidence="9">
    <location>
        <begin position="777"/>
        <end position="823"/>
    </location>
</feature>
<comment type="caution">
    <text evidence="11">The sequence shown here is derived from an EMBL/GenBank/DDBJ whole genome shotgun (WGS) entry which is preliminary data.</text>
</comment>
<dbReference type="InterPro" id="IPR031357">
    <property type="entry name" value="Stealth_CR3"/>
</dbReference>
<dbReference type="InterPro" id="IPR031358">
    <property type="entry name" value="Stealth_CR1"/>
</dbReference>
<dbReference type="Pfam" id="PF00534">
    <property type="entry name" value="Glycos_transf_1"/>
    <property type="match status" value="1"/>
</dbReference>
<keyword evidence="12" id="KW-1185">Reference proteome</keyword>
<evidence type="ECO:0000256" key="1">
    <source>
        <dbReference type="ARBA" id="ARBA00007583"/>
    </source>
</evidence>
<evidence type="ECO:0000259" key="10">
    <source>
        <dbReference type="Pfam" id="PF17103"/>
    </source>
</evidence>
<evidence type="ECO:0000313" key="11">
    <source>
        <dbReference type="EMBL" id="GAA1166274.1"/>
    </source>
</evidence>
<sequence length="899" mass="98671">MKITFLLLNLDGGGGTERSVVTQANALAALGQDVTILSALRTSDRPHYDVDPAVSVRRLVDLRDPETPRTEDDVVAADLTAALAERPSLLVPDRWDAQFSALTDAMYEHVLPALDADVVVSVTPGLLAAAVQLLPRRVAIVHQEHRSSSDRTSGLEPLLTFAPRADVVALLTRSAQEWLTETLGPVAPQTVVVPNPLPQGFKPRSTLETGLIVAAGRFVAEKQMTKLIEAFGEIADRIPGWRLRILGSGPQRLDLIRLIRRLGLWDRVELPGQSADMPSEWAAASISALPSRSEGLPLVVQEAMAAGVPVIAFDNPSGSRAVIRHEVNGLLVGPDALSGLSTALLRLATDDALRHQLGEGALASSRQYAPEAIARRWLTIFEGAVERRSGDPRPLHRRVSELATTPAATADLPTAATDLTPAEARRMAVSWAVQCAARVSQRWFVVPAHGDDPATVVVPMAARSAFLTELGGPEAPDRLSLVDTAGHGWPERRDRIGRLAAELAPEHTGRVSLEPWPMLDEQWPGVLSSGCRIHVEFWESAPNGDLVSAGLNAYTNRLPADFETVEAEIEGVVARTLPLMAQPTVRDCTFPIDAVYTWVDGDDPEWNAAREARLAEVGRPLDRTAAGRARFVNRDELRYSLRSLHLFAPWIRTIHLVTAGQVPSWLVDHPQVNLVHHRDILPADALPTFNSHAIESSIHKIPGLAEHFVYLNDDFLLARPQRPQRFFDPSGHTAVFFSSHNIGIEHDGDAAPWLKAAWNNRRLLRETFGVVSTHSLAHAPYAHRRSVLEEIERRFPEEIARTARSPFRADDNISLLSSFAQHYGLATGTAVVGSSENAYVDISANDVIRKLRRLKPREQDFICLGDHHDHALTPAALKEVLDDFFTFYLPVPARWEKAE</sequence>
<evidence type="ECO:0000259" key="5">
    <source>
        <dbReference type="Pfam" id="PF00534"/>
    </source>
</evidence>
<dbReference type="Pfam" id="PF17103">
    <property type="entry name" value="Stealth_CR4"/>
    <property type="match status" value="1"/>
</dbReference>
<evidence type="ECO:0000259" key="9">
    <source>
        <dbReference type="Pfam" id="PF17102"/>
    </source>
</evidence>
<dbReference type="Pfam" id="PF13439">
    <property type="entry name" value="Glyco_transf_4"/>
    <property type="match status" value="1"/>
</dbReference>
<dbReference type="InterPro" id="IPR031356">
    <property type="entry name" value="Stealth_CR4"/>
</dbReference>
<feature type="domain" description="Stealth protein CR2 conserved region 2" evidence="6">
    <location>
        <begin position="630"/>
        <end position="733"/>
    </location>
</feature>
<dbReference type="Gene3D" id="3.40.50.2000">
    <property type="entry name" value="Glycogen Phosphorylase B"/>
    <property type="match status" value="2"/>
</dbReference>
<keyword evidence="2" id="KW-0328">Glycosyltransferase</keyword>
<evidence type="ECO:0000256" key="4">
    <source>
        <dbReference type="ARBA" id="ARBA00023169"/>
    </source>
</evidence>
<keyword evidence="4" id="KW-0270">Exopolysaccharide synthesis</keyword>
<dbReference type="Pfam" id="PF17101">
    <property type="entry name" value="Stealth_CR1"/>
    <property type="match status" value="1"/>
</dbReference>
<reference evidence="11 12" key="1">
    <citation type="journal article" date="2019" name="Int. J. Syst. Evol. Microbiol.">
        <title>The Global Catalogue of Microorganisms (GCM) 10K type strain sequencing project: providing services to taxonomists for standard genome sequencing and annotation.</title>
        <authorList>
            <consortium name="The Broad Institute Genomics Platform"/>
            <consortium name="The Broad Institute Genome Sequencing Center for Infectious Disease"/>
            <person name="Wu L."/>
            <person name="Ma J."/>
        </authorList>
    </citation>
    <scope>NUCLEOTIDE SEQUENCE [LARGE SCALE GENOMIC DNA]</scope>
    <source>
        <strain evidence="11 12">JCM 11813</strain>
    </source>
</reference>
<dbReference type="Pfam" id="PF11380">
    <property type="entry name" value="Stealth_CR2"/>
    <property type="match status" value="1"/>
</dbReference>
<feature type="domain" description="Stealth protein CR1 conserved region 1" evidence="8">
    <location>
        <begin position="590"/>
        <end position="615"/>
    </location>
</feature>
<evidence type="ECO:0000256" key="3">
    <source>
        <dbReference type="ARBA" id="ARBA00022679"/>
    </source>
</evidence>
<dbReference type="PANTHER" id="PTHR24045:SF0">
    <property type="entry name" value="N-ACETYLGLUCOSAMINE-1-PHOSPHOTRANSFERASE SUBUNITS ALPHA_BETA"/>
    <property type="match status" value="1"/>
</dbReference>
<keyword evidence="3" id="KW-0808">Transferase</keyword>
<comment type="similarity">
    <text evidence="1">Belongs to the stealth family.</text>
</comment>
<feature type="domain" description="Stealth protein CR4 conserved region 4" evidence="10">
    <location>
        <begin position="855"/>
        <end position="898"/>
    </location>
</feature>
<evidence type="ECO:0000313" key="12">
    <source>
        <dbReference type="Proteomes" id="UP001499979"/>
    </source>
</evidence>
<dbReference type="PANTHER" id="PTHR24045">
    <property type="match status" value="1"/>
</dbReference>
<gene>
    <name evidence="11" type="ORF">GCM10009606_49430</name>
</gene>
<dbReference type="Proteomes" id="UP001499979">
    <property type="component" value="Unassembled WGS sequence"/>
</dbReference>
<dbReference type="SUPFAM" id="SSF53756">
    <property type="entry name" value="UDP-Glycosyltransferase/glycogen phosphorylase"/>
    <property type="match status" value="1"/>
</dbReference>
<dbReference type="InterPro" id="IPR001296">
    <property type="entry name" value="Glyco_trans_1"/>
</dbReference>
<evidence type="ECO:0000259" key="7">
    <source>
        <dbReference type="Pfam" id="PF13439"/>
    </source>
</evidence>
<dbReference type="EMBL" id="BAAAJE010000038">
    <property type="protein sequence ID" value="GAA1166274.1"/>
    <property type="molecule type" value="Genomic_DNA"/>
</dbReference>
<accession>A0ABN1UTN1</accession>
<dbReference type="Pfam" id="PF17102">
    <property type="entry name" value="Stealth_CR3"/>
    <property type="match status" value="1"/>
</dbReference>
<dbReference type="InterPro" id="IPR028098">
    <property type="entry name" value="Glyco_trans_4-like_N"/>
</dbReference>
<feature type="domain" description="Glycosyl transferase family 1" evidence="5">
    <location>
        <begin position="208"/>
        <end position="361"/>
    </location>
</feature>
<proteinExistence type="inferred from homology"/>
<evidence type="ECO:0000259" key="6">
    <source>
        <dbReference type="Pfam" id="PF11380"/>
    </source>
</evidence>
<evidence type="ECO:0000259" key="8">
    <source>
        <dbReference type="Pfam" id="PF17101"/>
    </source>
</evidence>
<dbReference type="InterPro" id="IPR047141">
    <property type="entry name" value="Stealth"/>
</dbReference>
<feature type="domain" description="Glycosyltransferase subfamily 4-like N-terminal" evidence="7">
    <location>
        <begin position="14"/>
        <end position="196"/>
    </location>
</feature>
<name>A0ABN1UTN1_9ACTN</name>
<dbReference type="InterPro" id="IPR021520">
    <property type="entry name" value="Stealth_CR2"/>
</dbReference>